<comment type="similarity">
    <text evidence="4 5">Belongs to the kynureninase family.</text>
</comment>
<feature type="binding site" evidence="4">
    <location>
        <position position="288"/>
    </location>
    <ligand>
        <name>pyridoxal 5'-phosphate</name>
        <dbReference type="ChEBI" id="CHEBI:597326"/>
    </ligand>
</feature>
<feature type="binding site" evidence="4">
    <location>
        <position position="210"/>
    </location>
    <ligand>
        <name>pyridoxal 5'-phosphate</name>
        <dbReference type="ChEBI" id="CHEBI:597326"/>
    </ligand>
</feature>
<dbReference type="Gene3D" id="3.90.1150.10">
    <property type="entry name" value="Aspartate Aminotransferase, domain 1"/>
    <property type="match status" value="1"/>
</dbReference>
<dbReference type="EMBL" id="JBHSQW010000039">
    <property type="protein sequence ID" value="MFC5996429.1"/>
    <property type="molecule type" value="Genomic_DNA"/>
</dbReference>
<evidence type="ECO:0000313" key="7">
    <source>
        <dbReference type="Proteomes" id="UP001596302"/>
    </source>
</evidence>
<feature type="binding site" evidence="4">
    <location>
        <position position="262"/>
    </location>
    <ligand>
        <name>pyridoxal 5'-phosphate</name>
        <dbReference type="ChEBI" id="CHEBI:597326"/>
    </ligand>
</feature>
<evidence type="ECO:0000256" key="4">
    <source>
        <dbReference type="HAMAP-Rule" id="MF_01970"/>
    </source>
</evidence>
<comment type="catalytic activity">
    <reaction evidence="4 5">
        <text>L-kynurenine + H2O = anthranilate + L-alanine + H(+)</text>
        <dbReference type="Rhea" id="RHEA:16813"/>
        <dbReference type="ChEBI" id="CHEBI:15377"/>
        <dbReference type="ChEBI" id="CHEBI:15378"/>
        <dbReference type="ChEBI" id="CHEBI:16567"/>
        <dbReference type="ChEBI" id="CHEBI:57959"/>
        <dbReference type="ChEBI" id="CHEBI:57972"/>
        <dbReference type="EC" id="3.7.1.3"/>
    </reaction>
</comment>
<feature type="binding site" evidence="4">
    <location>
        <position position="103"/>
    </location>
    <ligand>
        <name>pyridoxal 5'-phosphate</name>
        <dbReference type="ChEBI" id="CHEBI:597326"/>
    </ligand>
</feature>
<keyword evidence="3 4" id="KW-0663">Pyridoxal phosphate</keyword>
<comment type="cofactor">
    <cofactor evidence="4 5">
        <name>pyridoxal 5'-phosphate</name>
        <dbReference type="ChEBI" id="CHEBI:597326"/>
    </cofactor>
</comment>
<name>A0ABW1J7B9_9PSEU</name>
<keyword evidence="1 4" id="KW-0662">Pyridine nucleotide biosynthesis</keyword>
<dbReference type="Pfam" id="PF22580">
    <property type="entry name" value="KYNU_C"/>
    <property type="match status" value="1"/>
</dbReference>
<dbReference type="SUPFAM" id="SSF53383">
    <property type="entry name" value="PLP-dependent transferases"/>
    <property type="match status" value="1"/>
</dbReference>
<comment type="subunit">
    <text evidence="4 5">Homodimer.</text>
</comment>
<comment type="catalytic activity">
    <reaction evidence="5">
        <text>3-hydroxy-L-kynurenine + H2O = 3-hydroxyanthranilate + L-alanine + H(+)</text>
        <dbReference type="Rhea" id="RHEA:25143"/>
        <dbReference type="ChEBI" id="CHEBI:15377"/>
        <dbReference type="ChEBI" id="CHEBI:15378"/>
        <dbReference type="ChEBI" id="CHEBI:36559"/>
        <dbReference type="ChEBI" id="CHEBI:57972"/>
        <dbReference type="ChEBI" id="CHEBI:58125"/>
        <dbReference type="EC" id="3.7.1.3"/>
    </reaction>
</comment>
<dbReference type="InterPro" id="IPR015424">
    <property type="entry name" value="PyrdxlP-dep_Trfase"/>
</dbReference>
<reference evidence="7" key="1">
    <citation type="journal article" date="2019" name="Int. J. Syst. Evol. Microbiol.">
        <title>The Global Catalogue of Microorganisms (GCM) 10K type strain sequencing project: providing services to taxonomists for standard genome sequencing and annotation.</title>
        <authorList>
            <consortium name="The Broad Institute Genomics Platform"/>
            <consortium name="The Broad Institute Genome Sequencing Center for Infectious Disease"/>
            <person name="Wu L."/>
            <person name="Ma J."/>
        </authorList>
    </citation>
    <scope>NUCLEOTIDE SEQUENCE [LARGE SCALE GENOMIC DNA]</scope>
    <source>
        <strain evidence="7">CCM 8391</strain>
    </source>
</reference>
<evidence type="ECO:0000313" key="6">
    <source>
        <dbReference type="EMBL" id="MFC5996429.1"/>
    </source>
</evidence>
<organism evidence="6 7">
    <name type="scientific">Pseudonocardia hispaniensis</name>
    <dbReference type="NCBI Taxonomy" id="904933"/>
    <lineage>
        <taxon>Bacteria</taxon>
        <taxon>Bacillati</taxon>
        <taxon>Actinomycetota</taxon>
        <taxon>Actinomycetes</taxon>
        <taxon>Pseudonocardiales</taxon>
        <taxon>Pseudonocardiaceae</taxon>
        <taxon>Pseudonocardia</taxon>
    </lineage>
</organism>
<proteinExistence type="inferred from homology"/>
<feature type="binding site" evidence="4">
    <location>
        <begin position="130"/>
        <end position="133"/>
    </location>
    <ligand>
        <name>pyridoxal 5'-phosphate</name>
        <dbReference type="ChEBI" id="CHEBI:597326"/>
    </ligand>
</feature>
<comment type="function">
    <text evidence="4 5">Catalyzes the cleavage of L-kynurenine (L-Kyn) and L-3-hydroxykynurenine (L-3OHKyn) into anthranilic acid (AA) and 3-hydroxyanthranilic acid (3-OHAA), respectively.</text>
</comment>
<comment type="pathway">
    <text evidence="4 5">Amino-acid degradation; L-kynurenine degradation; L-alanine and anthranilate from L-kynurenine: step 1/1.</text>
</comment>
<accession>A0ABW1J7B9</accession>
<dbReference type="InterPro" id="IPR015421">
    <property type="entry name" value="PyrdxlP-dep_Trfase_major"/>
</dbReference>
<evidence type="ECO:0000256" key="3">
    <source>
        <dbReference type="ARBA" id="ARBA00022898"/>
    </source>
</evidence>
<comment type="caution">
    <text evidence="6">The sequence shown here is derived from an EMBL/GenBank/DDBJ whole genome shotgun (WGS) entry which is preliminary data.</text>
</comment>
<evidence type="ECO:0000256" key="5">
    <source>
        <dbReference type="PIRNR" id="PIRNR038800"/>
    </source>
</evidence>
<protein>
    <recommendedName>
        <fullName evidence="4 5">Kynureninase</fullName>
        <ecNumber evidence="4 5">3.7.1.3</ecNumber>
    </recommendedName>
    <alternativeName>
        <fullName evidence="4">L-kynurenine hydrolase</fullName>
    </alternativeName>
</protein>
<gene>
    <name evidence="4" type="primary">kynU</name>
    <name evidence="6" type="ORF">ACFQE5_19685</name>
</gene>
<evidence type="ECO:0000256" key="2">
    <source>
        <dbReference type="ARBA" id="ARBA00022801"/>
    </source>
</evidence>
<dbReference type="Gene3D" id="3.40.640.10">
    <property type="entry name" value="Type I PLP-dependent aspartate aminotransferase-like (Major domain)"/>
    <property type="match status" value="1"/>
</dbReference>
<feature type="binding site" evidence="4">
    <location>
        <position position="207"/>
    </location>
    <ligand>
        <name>pyridoxal 5'-phosphate</name>
        <dbReference type="ChEBI" id="CHEBI:597326"/>
    </ligand>
</feature>
<dbReference type="HAMAP" id="MF_01970">
    <property type="entry name" value="Kynureninase"/>
    <property type="match status" value="1"/>
</dbReference>
<feature type="modified residue" description="N6-(pyridoxal phosphate)lysine" evidence="4">
    <location>
        <position position="233"/>
    </location>
</feature>
<dbReference type="EC" id="3.7.1.3" evidence="4 5"/>
<dbReference type="RefSeq" id="WP_379587089.1">
    <property type="nucleotide sequence ID" value="NZ_JBHSQW010000039.1"/>
</dbReference>
<keyword evidence="2 4" id="KW-0378">Hydrolase</keyword>
<comment type="caution">
    <text evidence="4">Lacks conserved residue(s) required for the propagation of feature annotation.</text>
</comment>
<sequence length="409" mass="43729">MTALDSLAAAAKHLDATDPLARFRDRFLAAPDVVSYLDGNSLGRPPRGTDAAVAEFIRQDWGERLIRGWTDSWLDWPRTLGDRIGQLALGAAAGQVVVADSTTVLLYKLARAALAARPGRREIVLDTDNFPTDRYVLEGIAAELGLRLRWVRTDPAAGITAEQVAGAVGPDTALLVFSHAAYRSGYVADAQAITRLAHEAGALILWDLCHSAGVLPVLLDDWGVDLAVGCTYKYLNGGPGSPAFAYVNSRHHGALRQPIQGWLGRAEPFEMGPGYVPAAGIQRFVSGTPPILGMVPLRGALDLLAEAGLPAVRAKSLRLTGFVLDFADAQLSDHGVTVASPREPDRRGGHITLCRNDFREIADRLWARGVIPDFRAPDGIRVGLAPLSTSFTEVLAGLTALRDLVGESV</sequence>
<feature type="binding site" evidence="4">
    <location>
        <position position="102"/>
    </location>
    <ligand>
        <name>pyridoxal 5'-phosphate</name>
        <dbReference type="ChEBI" id="CHEBI:597326"/>
    </ligand>
</feature>
<keyword evidence="7" id="KW-1185">Reference proteome</keyword>
<dbReference type="InterPro" id="IPR010111">
    <property type="entry name" value="Kynureninase"/>
</dbReference>
<dbReference type="Proteomes" id="UP001596302">
    <property type="component" value="Unassembled WGS sequence"/>
</dbReference>
<evidence type="ECO:0000256" key="1">
    <source>
        <dbReference type="ARBA" id="ARBA00022642"/>
    </source>
</evidence>
<dbReference type="PANTHER" id="PTHR14084:SF0">
    <property type="entry name" value="KYNURENINASE"/>
    <property type="match status" value="1"/>
</dbReference>
<dbReference type="PANTHER" id="PTHR14084">
    <property type="entry name" value="KYNURENINASE"/>
    <property type="match status" value="1"/>
</dbReference>
<dbReference type="InterPro" id="IPR015422">
    <property type="entry name" value="PyrdxlP-dep_Trfase_small"/>
</dbReference>
<dbReference type="PIRSF" id="PIRSF038800">
    <property type="entry name" value="KYNU"/>
    <property type="match status" value="1"/>
</dbReference>
<feature type="binding site" evidence="4">
    <location>
        <position position="232"/>
    </location>
    <ligand>
        <name>pyridoxal 5'-phosphate</name>
        <dbReference type="ChEBI" id="CHEBI:597326"/>
    </ligand>
</feature>
<comment type="pathway">
    <text evidence="4 5">Cofactor biosynthesis; NAD(+) biosynthesis; quinolinate from L-kynurenine: step 2/3.</text>
</comment>